<keyword evidence="2" id="KW-0812">Transmembrane</keyword>
<comment type="caution">
    <text evidence="3">The sequence shown here is derived from an EMBL/GenBank/DDBJ whole genome shotgun (WGS) entry which is preliminary data.</text>
</comment>
<evidence type="ECO:0000313" key="3">
    <source>
        <dbReference type="EMBL" id="CAH0190765.1"/>
    </source>
</evidence>
<sequence length="56" mass="6500">MSKKTEEQSKIQKPTLDRAGQRAFMGNPEEFKLSFYGIFMALIPIIILGIIVWLNW</sequence>
<name>A0A9W4PBW1_9BACI</name>
<reference evidence="3" key="1">
    <citation type="submission" date="2021-11" db="EMBL/GenBank/DDBJ databases">
        <authorList>
            <person name="Bulgarelli D."/>
        </authorList>
    </citation>
    <scope>NUCLEOTIDE SEQUENCE</scope>
    <source>
        <strain evidence="3">Bi133</strain>
    </source>
</reference>
<evidence type="ECO:0000256" key="1">
    <source>
        <dbReference type="SAM" id="MobiDB-lite"/>
    </source>
</evidence>
<dbReference type="AlphaFoldDB" id="A0A9W4PBW1"/>
<keyword evidence="2" id="KW-1133">Transmembrane helix</keyword>
<evidence type="ECO:0000313" key="4">
    <source>
        <dbReference type="Proteomes" id="UP000789326"/>
    </source>
</evidence>
<feature type="compositionally biased region" description="Basic and acidic residues" evidence="1">
    <location>
        <begin position="1"/>
        <end position="20"/>
    </location>
</feature>
<gene>
    <name evidence="3" type="ORF">SRABI133_01658</name>
</gene>
<feature type="region of interest" description="Disordered" evidence="1">
    <location>
        <begin position="1"/>
        <end position="21"/>
    </location>
</feature>
<dbReference type="EMBL" id="CAKKMG010000015">
    <property type="protein sequence ID" value="CAH0190765.1"/>
    <property type="molecule type" value="Genomic_DNA"/>
</dbReference>
<dbReference type="RefSeq" id="WP_230301509.1">
    <property type="nucleotide sequence ID" value="NZ_CAKKMG010000015.1"/>
</dbReference>
<protein>
    <submittedName>
        <fullName evidence="3">Uncharacterized protein</fullName>
    </submittedName>
</protein>
<proteinExistence type="predicted"/>
<organism evidence="3 4">
    <name type="scientific">Peribacillus simplex</name>
    <dbReference type="NCBI Taxonomy" id="1478"/>
    <lineage>
        <taxon>Bacteria</taxon>
        <taxon>Bacillati</taxon>
        <taxon>Bacillota</taxon>
        <taxon>Bacilli</taxon>
        <taxon>Bacillales</taxon>
        <taxon>Bacillaceae</taxon>
        <taxon>Peribacillus</taxon>
    </lineage>
</organism>
<keyword evidence="2" id="KW-0472">Membrane</keyword>
<feature type="transmembrane region" description="Helical" evidence="2">
    <location>
        <begin position="33"/>
        <end position="54"/>
    </location>
</feature>
<dbReference type="Proteomes" id="UP000789326">
    <property type="component" value="Unassembled WGS sequence"/>
</dbReference>
<accession>A0A9W4PBW1</accession>
<evidence type="ECO:0000256" key="2">
    <source>
        <dbReference type="SAM" id="Phobius"/>
    </source>
</evidence>